<evidence type="ECO:0000256" key="1">
    <source>
        <dbReference type="SAM" id="Coils"/>
    </source>
</evidence>
<protein>
    <submittedName>
        <fullName evidence="2">Uncharacterized protein</fullName>
    </submittedName>
</protein>
<proteinExistence type="predicted"/>
<dbReference type="EnsemblMetazoa" id="Aqu2.1.21068_001">
    <property type="protein sequence ID" value="Aqu2.1.21068_001"/>
    <property type="gene ID" value="Aqu2.1.21068"/>
</dbReference>
<feature type="coiled-coil region" evidence="1">
    <location>
        <begin position="26"/>
        <end position="95"/>
    </location>
</feature>
<sequence length="235" mass="27049">MAFQVDAILGSVSELEKEKAGKDVILTELTSQRLKLQNELQNVRDKHSKVAVRHTQSEENLKLNEQKSLELDGLVNNYERINENKRSSVNKLTEEMETDSSIVQDEQNSCEDTLTELTGRFRSAISFYGCTSLNDQLEDNNELKENLKLKFAERLVKLADLKEKLSNDGTTVSDDLNIIDEESQALTLDMWRKNIESNEKVKEYKMKKRLLLKTQLSNLESNLQILKQQIINKTN</sequence>
<dbReference type="InParanoid" id="A0A1X7U0R8"/>
<evidence type="ECO:0000313" key="2">
    <source>
        <dbReference type="EnsemblMetazoa" id="Aqu2.1.21068_001"/>
    </source>
</evidence>
<name>A0A1X7U0R8_AMPQE</name>
<dbReference type="AlphaFoldDB" id="A0A1X7U0R8"/>
<reference evidence="2" key="1">
    <citation type="submission" date="2017-05" db="UniProtKB">
        <authorList>
            <consortium name="EnsemblMetazoa"/>
        </authorList>
    </citation>
    <scope>IDENTIFICATION</scope>
</reference>
<organism evidence="2">
    <name type="scientific">Amphimedon queenslandica</name>
    <name type="common">Sponge</name>
    <dbReference type="NCBI Taxonomy" id="400682"/>
    <lineage>
        <taxon>Eukaryota</taxon>
        <taxon>Metazoa</taxon>
        <taxon>Porifera</taxon>
        <taxon>Demospongiae</taxon>
        <taxon>Heteroscleromorpha</taxon>
        <taxon>Haplosclerida</taxon>
        <taxon>Niphatidae</taxon>
        <taxon>Amphimedon</taxon>
    </lineage>
</organism>
<keyword evidence="1" id="KW-0175">Coiled coil</keyword>
<accession>A0A1X7U0R8</accession>